<organism evidence="1 2">
    <name type="scientific">Senna tora</name>
    <dbReference type="NCBI Taxonomy" id="362788"/>
    <lineage>
        <taxon>Eukaryota</taxon>
        <taxon>Viridiplantae</taxon>
        <taxon>Streptophyta</taxon>
        <taxon>Embryophyta</taxon>
        <taxon>Tracheophyta</taxon>
        <taxon>Spermatophyta</taxon>
        <taxon>Magnoliopsida</taxon>
        <taxon>eudicotyledons</taxon>
        <taxon>Gunneridae</taxon>
        <taxon>Pentapetalae</taxon>
        <taxon>rosids</taxon>
        <taxon>fabids</taxon>
        <taxon>Fabales</taxon>
        <taxon>Fabaceae</taxon>
        <taxon>Caesalpinioideae</taxon>
        <taxon>Cassia clade</taxon>
        <taxon>Senna</taxon>
    </lineage>
</organism>
<reference evidence="1" key="1">
    <citation type="submission" date="2020-09" db="EMBL/GenBank/DDBJ databases">
        <title>Genome-Enabled Discovery of Anthraquinone Biosynthesis in Senna tora.</title>
        <authorList>
            <person name="Kang S.-H."/>
            <person name="Pandey R.P."/>
            <person name="Lee C.-M."/>
            <person name="Sim J.-S."/>
            <person name="Jeong J.-T."/>
            <person name="Choi B.-S."/>
            <person name="Jung M."/>
            <person name="Ginzburg D."/>
            <person name="Zhao K."/>
            <person name="Won S.Y."/>
            <person name="Oh T.-J."/>
            <person name="Yu Y."/>
            <person name="Kim N.-H."/>
            <person name="Lee O.R."/>
            <person name="Lee T.-H."/>
            <person name="Bashyal P."/>
            <person name="Kim T.-S."/>
            <person name="Lee W.-H."/>
            <person name="Kawkins C."/>
            <person name="Kim C.-K."/>
            <person name="Kim J.S."/>
            <person name="Ahn B.O."/>
            <person name="Rhee S.Y."/>
            <person name="Sohng J.K."/>
        </authorList>
    </citation>
    <scope>NUCLEOTIDE SEQUENCE</scope>
    <source>
        <tissue evidence="1">Leaf</tissue>
    </source>
</reference>
<protein>
    <submittedName>
        <fullName evidence="1">Uncharacterized protein</fullName>
    </submittedName>
</protein>
<accession>A0A834TN18</accession>
<evidence type="ECO:0000313" key="2">
    <source>
        <dbReference type="Proteomes" id="UP000634136"/>
    </source>
</evidence>
<evidence type="ECO:0000313" key="1">
    <source>
        <dbReference type="EMBL" id="KAF7825308.1"/>
    </source>
</evidence>
<proteinExistence type="predicted"/>
<comment type="caution">
    <text evidence="1">The sequence shown here is derived from an EMBL/GenBank/DDBJ whole genome shotgun (WGS) entry which is preliminary data.</text>
</comment>
<gene>
    <name evidence="1" type="ORF">G2W53_016472</name>
</gene>
<dbReference type="EMBL" id="JAAIUW010000006">
    <property type="protein sequence ID" value="KAF7825308.1"/>
    <property type="molecule type" value="Genomic_DNA"/>
</dbReference>
<dbReference type="AlphaFoldDB" id="A0A834TN18"/>
<keyword evidence="2" id="KW-1185">Reference proteome</keyword>
<sequence length="45" mass="5211">MAMTKGGHFLCLRRFLNGLFTCLALMFWQSKRKRLCGGNLRALCF</sequence>
<dbReference type="Proteomes" id="UP000634136">
    <property type="component" value="Unassembled WGS sequence"/>
</dbReference>
<name>A0A834TN18_9FABA</name>